<evidence type="ECO:0000313" key="3">
    <source>
        <dbReference type="Proteomes" id="UP000277579"/>
    </source>
</evidence>
<dbReference type="Proteomes" id="UP000277579">
    <property type="component" value="Unassembled WGS sequence"/>
</dbReference>
<evidence type="ECO:0000256" key="1">
    <source>
        <dbReference type="SAM" id="SignalP"/>
    </source>
</evidence>
<name>A0A495MGQ9_9FLAO</name>
<gene>
    <name evidence="2" type="ORF">CLV94_0166</name>
</gene>
<protein>
    <recommendedName>
        <fullName evidence="4">Erythromycin esterase</fullName>
    </recommendedName>
</protein>
<keyword evidence="1" id="KW-0732">Signal</keyword>
<reference evidence="2 3" key="1">
    <citation type="submission" date="2018-10" db="EMBL/GenBank/DDBJ databases">
        <title>Genomic Encyclopedia of Archaeal and Bacterial Type Strains, Phase II (KMG-II): from individual species to whole genera.</title>
        <authorList>
            <person name="Goeker M."/>
        </authorList>
    </citation>
    <scope>NUCLEOTIDE SEQUENCE [LARGE SCALE GENOMIC DNA]</scope>
    <source>
        <strain evidence="2 3">DSM 29537</strain>
    </source>
</reference>
<dbReference type="OrthoDB" id="1112626at2"/>
<comment type="caution">
    <text evidence="2">The sequence shown here is derived from an EMBL/GenBank/DDBJ whole genome shotgun (WGS) entry which is preliminary data.</text>
</comment>
<dbReference type="AlphaFoldDB" id="A0A495MGQ9"/>
<feature type="chain" id="PRO_5019749926" description="Erythromycin esterase" evidence="1">
    <location>
        <begin position="20"/>
        <end position="420"/>
    </location>
</feature>
<dbReference type="SUPFAM" id="SSF159501">
    <property type="entry name" value="EreA/ChaN-like"/>
    <property type="match status" value="1"/>
</dbReference>
<accession>A0A495MGQ9</accession>
<dbReference type="EMBL" id="RBLC01000001">
    <property type="protein sequence ID" value="RKS25136.1"/>
    <property type="molecule type" value="Genomic_DNA"/>
</dbReference>
<evidence type="ECO:0008006" key="4">
    <source>
        <dbReference type="Google" id="ProtNLM"/>
    </source>
</evidence>
<organism evidence="2 3">
    <name type="scientific">Flavobacterium endophyticum</name>
    <dbReference type="NCBI Taxonomy" id="1540163"/>
    <lineage>
        <taxon>Bacteria</taxon>
        <taxon>Pseudomonadati</taxon>
        <taxon>Bacteroidota</taxon>
        <taxon>Flavobacteriia</taxon>
        <taxon>Flavobacteriales</taxon>
        <taxon>Flavobacteriaceae</taxon>
        <taxon>Flavobacterium</taxon>
    </lineage>
</organism>
<evidence type="ECO:0000313" key="2">
    <source>
        <dbReference type="EMBL" id="RKS25136.1"/>
    </source>
</evidence>
<proteinExistence type="predicted"/>
<sequence>MKSKILLLLCLFCLHLAFSQESKQDYLSNNKFDLNKLAAFPQTEMKIIGFGAYHGSAKTEEAELLLLKSVLKNNTIRFYFPETDYSIAYFFNEYLQNGDEKLLKDLVETYGGRVPQERSVETFMKWKNLKKINDDLASDKKIKVLGADPIVSYKYTCKHLLSLANNGIGSWKKLDVLKEMVEKDTANYSPYKENYAKKMLREFVADYEADQKSYEKFITDKNQFHHLIATIKESFGESSREKAIYNNYIALSKIYNYDNELKFFRYGFAHLMKIREDDNSPSFFTQLIENKIYKKEEIVSILGYLTKSRVLWDVIYDKKGNYKKSTTEGGFGIGDYKKEYFKGIDELKKQKISDMTIFRLNQNGSPYEQIGTSDLMEVILTPKPKEQIDYSKKSTAGFIDYAVLISNSKANTSIYKLSEK</sequence>
<dbReference type="RefSeq" id="WP_147406543.1">
    <property type="nucleotide sequence ID" value="NZ_RBLC01000001.1"/>
</dbReference>
<keyword evidence="3" id="KW-1185">Reference proteome</keyword>
<feature type="signal peptide" evidence="1">
    <location>
        <begin position="1"/>
        <end position="19"/>
    </location>
</feature>